<feature type="chain" id="PRO_5043533846" description="DUF7729 domain-containing protein" evidence="1">
    <location>
        <begin position="17"/>
        <end position="363"/>
    </location>
</feature>
<keyword evidence="4" id="KW-1185">Reference proteome</keyword>
<gene>
    <name evidence="3" type="ORF">L201_006065</name>
</gene>
<evidence type="ECO:0000256" key="1">
    <source>
        <dbReference type="SAM" id="SignalP"/>
    </source>
</evidence>
<dbReference type="Pfam" id="PF24855">
    <property type="entry name" value="DUF7729"/>
    <property type="match status" value="1"/>
</dbReference>
<feature type="domain" description="DUF7729" evidence="2">
    <location>
        <begin position="24"/>
        <end position="160"/>
    </location>
</feature>
<dbReference type="Proteomes" id="UP001355207">
    <property type="component" value="Chromosome 8"/>
</dbReference>
<reference evidence="3 4" key="1">
    <citation type="submission" date="2024-01" db="EMBL/GenBank/DDBJ databases">
        <title>Comparative genomics of Cryptococcus and Kwoniella reveals pathogenesis evolution and contrasting modes of karyotype evolution via chromosome fusion or intercentromeric recombination.</title>
        <authorList>
            <person name="Coelho M.A."/>
            <person name="David-Palma M."/>
            <person name="Shea T."/>
            <person name="Bowers K."/>
            <person name="McGinley-Smith S."/>
            <person name="Mohammad A.W."/>
            <person name="Gnirke A."/>
            <person name="Yurkov A.M."/>
            <person name="Nowrousian M."/>
            <person name="Sun S."/>
            <person name="Cuomo C.A."/>
            <person name="Heitman J."/>
        </authorList>
    </citation>
    <scope>NUCLEOTIDE SEQUENCE [LARGE SCALE GENOMIC DNA]</scope>
    <source>
        <strain evidence="3 4">CBS 6074</strain>
    </source>
</reference>
<dbReference type="PROSITE" id="PS51257">
    <property type="entry name" value="PROKAR_LIPOPROTEIN"/>
    <property type="match status" value="1"/>
</dbReference>
<dbReference type="RefSeq" id="XP_066077887.1">
    <property type="nucleotide sequence ID" value="XM_066221790.1"/>
</dbReference>
<dbReference type="GeneID" id="91096735"/>
<sequence>MKYAVLALALAGVSQAQSNSTSNTLIPSNITSSCSTFLDSLNNDGTLSSCVTPLINATASFSPTAQTNLTEDSINYTLASICKSNAGCSDSTIRGWLANFYSQCYTELTSPTAYNSDVRELYDILYVVNPLKGAVCSINSGNQEYCVNEIVASEKNTTGTAASANSTASATPATNNTLFANLAATASDLTNPIQYAAQNLYVEVSVAASSLGKRFVENVLNRRQDGAQSVNMVTVIKPNTATYKSTNLPFLFLQPSMASSALCTPCTREVLVAYVKWETQVPYALGLKQSPILGGQSDLWNAINSTCGVSFINAIKSEVGALAQNFSSSAQSSTNFFVAQNGVSSMSLMVGATFFTGLVALLI</sequence>
<evidence type="ECO:0000313" key="4">
    <source>
        <dbReference type="Proteomes" id="UP001355207"/>
    </source>
</evidence>
<evidence type="ECO:0000313" key="3">
    <source>
        <dbReference type="EMBL" id="WWC91124.1"/>
    </source>
</evidence>
<evidence type="ECO:0000259" key="2">
    <source>
        <dbReference type="Pfam" id="PF24855"/>
    </source>
</evidence>
<protein>
    <recommendedName>
        <fullName evidence="2">DUF7729 domain-containing protein</fullName>
    </recommendedName>
</protein>
<dbReference type="AlphaFoldDB" id="A0AAX4K173"/>
<organism evidence="3 4">
    <name type="scientific">Kwoniella dendrophila CBS 6074</name>
    <dbReference type="NCBI Taxonomy" id="1295534"/>
    <lineage>
        <taxon>Eukaryota</taxon>
        <taxon>Fungi</taxon>
        <taxon>Dikarya</taxon>
        <taxon>Basidiomycota</taxon>
        <taxon>Agaricomycotina</taxon>
        <taxon>Tremellomycetes</taxon>
        <taxon>Tremellales</taxon>
        <taxon>Cryptococcaceae</taxon>
        <taxon>Kwoniella</taxon>
    </lineage>
</organism>
<dbReference type="InterPro" id="IPR056146">
    <property type="entry name" value="DUF7729"/>
</dbReference>
<accession>A0AAX4K173</accession>
<keyword evidence="1" id="KW-0732">Signal</keyword>
<proteinExistence type="predicted"/>
<dbReference type="EMBL" id="CP144105">
    <property type="protein sequence ID" value="WWC91124.1"/>
    <property type="molecule type" value="Genomic_DNA"/>
</dbReference>
<name>A0AAX4K173_9TREE</name>
<feature type="signal peptide" evidence="1">
    <location>
        <begin position="1"/>
        <end position="16"/>
    </location>
</feature>